<evidence type="ECO:0000256" key="2">
    <source>
        <dbReference type="SAM" id="MobiDB-lite"/>
    </source>
</evidence>
<dbReference type="OrthoDB" id="2111131at2"/>
<organism evidence="4 5">
    <name type="scientific">Aneurinibacillus danicus</name>
    <dbReference type="NCBI Taxonomy" id="267746"/>
    <lineage>
        <taxon>Bacteria</taxon>
        <taxon>Bacillati</taxon>
        <taxon>Bacillota</taxon>
        <taxon>Bacilli</taxon>
        <taxon>Bacillales</taxon>
        <taxon>Paenibacillaceae</taxon>
        <taxon>Aneurinibacillus group</taxon>
        <taxon>Aneurinibacillus</taxon>
    </lineage>
</organism>
<dbReference type="PROSITE" id="PS51257">
    <property type="entry name" value="PROKAR_LIPOPROTEIN"/>
    <property type="match status" value="1"/>
</dbReference>
<feature type="region of interest" description="Disordered" evidence="2">
    <location>
        <begin position="23"/>
        <end position="53"/>
    </location>
</feature>
<dbReference type="EMBL" id="BJXX01000107">
    <property type="protein sequence ID" value="GEN34986.1"/>
    <property type="molecule type" value="Genomic_DNA"/>
</dbReference>
<dbReference type="AlphaFoldDB" id="A0A511V7R2"/>
<name>A0A511V7R2_9BACL</name>
<keyword evidence="1" id="KW-0175">Coiled coil</keyword>
<evidence type="ECO:0000256" key="1">
    <source>
        <dbReference type="SAM" id="Coils"/>
    </source>
</evidence>
<sequence length="401" mass="44410">MKAWKVLTTTAVATMFVLSGCGASEEAAKPQTETKQEQATETKTEASKPETNKVDAAAYTSAVKELVGLVKKEEEDKTPVEWDKAKKLYDEKLKQHLQMLDGEYEEKVNEQLTAALEAGKSGQMPASVTGQVVDKLLQKTALLTMRYEFKQANDGFDKKEEAKQAVAAAKEVYEGILKGTMEKRDTAYETQLVSTIDTGFAEMSGAIDKGDNLAYNLGKQMVDKTLMKGFYLASGGEKGYAYKIEKGVKEGEKPEKLKIMQAEGWAFFQSVQGYVVKHDQASADYINQQFDLANDPKNIKGDEIHAAYVRSLSATAKHEYDESFENWGKDKAVITSLEGALFLDMIKTDLPKVLGDEAKANKLLEQAQQHLEAAKAKDKQKAEAIFKEMKQSLDKLTAYGK</sequence>
<keyword evidence="5" id="KW-1185">Reference proteome</keyword>
<evidence type="ECO:0000313" key="5">
    <source>
        <dbReference type="Proteomes" id="UP000321157"/>
    </source>
</evidence>
<dbReference type="Proteomes" id="UP000321157">
    <property type="component" value="Unassembled WGS sequence"/>
</dbReference>
<feature type="signal peptide" evidence="3">
    <location>
        <begin position="1"/>
        <end position="23"/>
    </location>
</feature>
<evidence type="ECO:0008006" key="6">
    <source>
        <dbReference type="Google" id="ProtNLM"/>
    </source>
</evidence>
<evidence type="ECO:0000256" key="3">
    <source>
        <dbReference type="SAM" id="SignalP"/>
    </source>
</evidence>
<comment type="caution">
    <text evidence="4">The sequence shown here is derived from an EMBL/GenBank/DDBJ whole genome shotgun (WGS) entry which is preliminary data.</text>
</comment>
<reference evidence="4 5" key="1">
    <citation type="submission" date="2019-07" db="EMBL/GenBank/DDBJ databases">
        <title>Whole genome shotgun sequence of Aneurinibacillus danicus NBRC 102444.</title>
        <authorList>
            <person name="Hosoyama A."/>
            <person name="Uohara A."/>
            <person name="Ohji S."/>
            <person name="Ichikawa N."/>
        </authorList>
    </citation>
    <scope>NUCLEOTIDE SEQUENCE [LARGE SCALE GENOMIC DNA]</scope>
    <source>
        <strain evidence="4 5">NBRC 102444</strain>
    </source>
</reference>
<gene>
    <name evidence="4" type="ORF">ADA01nite_24460</name>
</gene>
<dbReference type="RefSeq" id="WP_146810236.1">
    <property type="nucleotide sequence ID" value="NZ_BJXX01000107.1"/>
</dbReference>
<keyword evidence="3" id="KW-0732">Signal</keyword>
<protein>
    <recommendedName>
        <fullName evidence="6">Lipoprotein</fullName>
    </recommendedName>
</protein>
<evidence type="ECO:0000313" key="4">
    <source>
        <dbReference type="EMBL" id="GEN34986.1"/>
    </source>
</evidence>
<feature type="chain" id="PRO_5039187500" description="Lipoprotein" evidence="3">
    <location>
        <begin position="24"/>
        <end position="401"/>
    </location>
</feature>
<accession>A0A511V7R2</accession>
<proteinExistence type="predicted"/>
<feature type="compositionally biased region" description="Basic and acidic residues" evidence="2">
    <location>
        <begin position="26"/>
        <end position="53"/>
    </location>
</feature>
<feature type="coiled-coil region" evidence="1">
    <location>
        <begin position="357"/>
        <end position="384"/>
    </location>
</feature>